<dbReference type="InterPro" id="IPR003726">
    <property type="entry name" value="HCY_dom"/>
</dbReference>
<dbReference type="InterPro" id="IPR036589">
    <property type="entry name" value="HCY_dom_sf"/>
</dbReference>
<dbReference type="GO" id="GO:0005829">
    <property type="term" value="C:cytosol"/>
    <property type="evidence" value="ECO:0007669"/>
    <property type="project" value="TreeGrafter"/>
</dbReference>
<evidence type="ECO:0000313" key="5">
    <source>
        <dbReference type="EMBL" id="KAB1281161.1"/>
    </source>
</evidence>
<dbReference type="GO" id="GO:0032259">
    <property type="term" value="P:methylation"/>
    <property type="evidence" value="ECO:0007669"/>
    <property type="project" value="UniProtKB-KW"/>
</dbReference>
<sequence>MQEQRLYEGILEHRDSGEVVVGDGSFLFSLEKRGYVKAGLWTPEAVAERPNAGREKNNSFVVRHLHMDLMRVGSNVMQTFTFSASEENMDHQVNCNVEGASMVGVNFRFGPRTSLKTMRLMKEGLQAAGLKAHLMVQPWGFTRPTAAKEGLWISQNSPLVSSGAR</sequence>
<evidence type="ECO:0000256" key="3">
    <source>
        <dbReference type="ARBA" id="ARBA00034478"/>
    </source>
</evidence>
<dbReference type="PANTHER" id="PTHR46120">
    <property type="entry name" value="BETAINE--HOMOCYSTEINE S-METHYLTRANSFERASE 1"/>
    <property type="match status" value="1"/>
</dbReference>
<dbReference type="Proteomes" id="UP000299084">
    <property type="component" value="Unassembled WGS sequence"/>
</dbReference>
<reference evidence="5 6" key="1">
    <citation type="journal article" date="2019" name="Mol. Ecol. Resour.">
        <title>Improving Illumina assemblies with Hi-C and long reads: an example with the North African dromedary.</title>
        <authorList>
            <person name="Elbers J.P."/>
            <person name="Rogers M.F."/>
            <person name="Perelman P.L."/>
            <person name="Proskuryakova A.A."/>
            <person name="Serdyukova N.A."/>
            <person name="Johnson W.E."/>
            <person name="Horin P."/>
            <person name="Corander J."/>
            <person name="Murphy D."/>
            <person name="Burger P.A."/>
        </authorList>
    </citation>
    <scope>NUCLEOTIDE SEQUENCE [LARGE SCALE GENOMIC DNA]</scope>
    <source>
        <strain evidence="5">Drom800</strain>
        <tissue evidence="5">Blood</tissue>
    </source>
</reference>
<dbReference type="AlphaFoldDB" id="A0A5N4ECF6"/>
<accession>A0A5N4ECF6</accession>
<gene>
    <name evidence="5" type="ORF">Cadr_000004333</name>
</gene>
<dbReference type="EMBL" id="JWIN03000003">
    <property type="protein sequence ID" value="KAB1281161.1"/>
    <property type="molecule type" value="Genomic_DNA"/>
</dbReference>
<dbReference type="SUPFAM" id="SSF82282">
    <property type="entry name" value="Homocysteine S-methyltransferase"/>
    <property type="match status" value="1"/>
</dbReference>
<keyword evidence="2 5" id="KW-0808">Transferase</keyword>
<evidence type="ECO:0000256" key="1">
    <source>
        <dbReference type="ARBA" id="ARBA00022603"/>
    </source>
</evidence>
<dbReference type="Gene3D" id="3.20.20.330">
    <property type="entry name" value="Homocysteine-binding-like domain"/>
    <property type="match status" value="1"/>
</dbReference>
<keyword evidence="1 5" id="KW-0489">Methyltransferase</keyword>
<dbReference type="GO" id="GO:0071267">
    <property type="term" value="P:L-methionine salvage"/>
    <property type="evidence" value="ECO:0007669"/>
    <property type="project" value="TreeGrafter"/>
</dbReference>
<evidence type="ECO:0000259" key="4">
    <source>
        <dbReference type="Pfam" id="PF02574"/>
    </source>
</evidence>
<evidence type="ECO:0000256" key="2">
    <source>
        <dbReference type="ARBA" id="ARBA00022679"/>
    </source>
</evidence>
<dbReference type="InterPro" id="IPR051524">
    <property type="entry name" value="BHMT"/>
</dbReference>
<comment type="caution">
    <text evidence="5">The sequence shown here is derived from an EMBL/GenBank/DDBJ whole genome shotgun (WGS) entry which is preliminary data.</text>
</comment>
<feature type="domain" description="Hcy-binding" evidence="4">
    <location>
        <begin position="20"/>
        <end position="92"/>
    </location>
</feature>
<comment type="pathway">
    <text evidence="3">Amino-acid biosynthesis; L-methionine biosynthesis via de novo pathway.</text>
</comment>
<dbReference type="PANTHER" id="PTHR46120:SF3">
    <property type="entry name" value="S-METHYLMETHIONINE--HOMOCYSTEINE S-METHYLTRANSFERASE BHMT2"/>
    <property type="match status" value="1"/>
</dbReference>
<name>A0A5N4ECF6_CAMDR</name>
<protein>
    <submittedName>
        <fullName evidence="5">S-methylmethionine--homocysteine S-methyltransferase BHMT2</fullName>
    </submittedName>
</protein>
<evidence type="ECO:0000313" key="6">
    <source>
        <dbReference type="Proteomes" id="UP000299084"/>
    </source>
</evidence>
<dbReference type="Pfam" id="PF02574">
    <property type="entry name" value="S-methyl_trans"/>
    <property type="match status" value="1"/>
</dbReference>
<organism evidence="5 6">
    <name type="scientific">Camelus dromedarius</name>
    <name type="common">Dromedary</name>
    <name type="synonym">Arabian camel</name>
    <dbReference type="NCBI Taxonomy" id="9838"/>
    <lineage>
        <taxon>Eukaryota</taxon>
        <taxon>Metazoa</taxon>
        <taxon>Chordata</taxon>
        <taxon>Craniata</taxon>
        <taxon>Vertebrata</taxon>
        <taxon>Euteleostomi</taxon>
        <taxon>Mammalia</taxon>
        <taxon>Eutheria</taxon>
        <taxon>Laurasiatheria</taxon>
        <taxon>Artiodactyla</taxon>
        <taxon>Tylopoda</taxon>
        <taxon>Camelidae</taxon>
        <taxon>Camelus</taxon>
    </lineage>
</organism>
<proteinExistence type="predicted"/>
<keyword evidence="6" id="KW-1185">Reference proteome</keyword>
<dbReference type="GO" id="GO:0061627">
    <property type="term" value="F:S-methylmethionine-homocysteine S-methyltransferase activity"/>
    <property type="evidence" value="ECO:0007669"/>
    <property type="project" value="TreeGrafter"/>
</dbReference>